<accession>A0ABV2JPG1</accession>
<proteinExistence type="predicted"/>
<protein>
    <recommendedName>
        <fullName evidence="4">Gluconate 2-dehydrogenase subunit 3</fullName>
    </recommendedName>
</protein>
<keyword evidence="1" id="KW-0732">Signal</keyword>
<gene>
    <name evidence="2" type="ORF">ABIC75_000433</name>
</gene>
<dbReference type="RefSeq" id="WP_354012216.1">
    <property type="nucleotide sequence ID" value="NZ_JBEPMU010000001.1"/>
</dbReference>
<organism evidence="2 3">
    <name type="scientific">Dyella japonica</name>
    <dbReference type="NCBI Taxonomy" id="231455"/>
    <lineage>
        <taxon>Bacteria</taxon>
        <taxon>Pseudomonadati</taxon>
        <taxon>Pseudomonadota</taxon>
        <taxon>Gammaproteobacteria</taxon>
        <taxon>Lysobacterales</taxon>
        <taxon>Rhodanobacteraceae</taxon>
        <taxon>Dyella</taxon>
    </lineage>
</organism>
<dbReference type="InterPro" id="IPR027056">
    <property type="entry name" value="Gluconate_2DH_su3"/>
</dbReference>
<dbReference type="Proteomes" id="UP001549184">
    <property type="component" value="Unassembled WGS sequence"/>
</dbReference>
<dbReference type="Pfam" id="PF13618">
    <property type="entry name" value="Gluconate_2-dh3"/>
    <property type="match status" value="1"/>
</dbReference>
<feature type="chain" id="PRO_5045453864" description="Gluconate 2-dehydrogenase subunit 3" evidence="1">
    <location>
        <begin position="32"/>
        <end position="196"/>
    </location>
</feature>
<reference evidence="2 3" key="1">
    <citation type="submission" date="2024-06" db="EMBL/GenBank/DDBJ databases">
        <title>Sorghum-associated microbial communities from plants grown in Nebraska, USA.</title>
        <authorList>
            <person name="Schachtman D."/>
        </authorList>
    </citation>
    <scope>NUCLEOTIDE SEQUENCE [LARGE SCALE GENOMIC DNA]</scope>
    <source>
        <strain evidence="2 3">1073</strain>
    </source>
</reference>
<dbReference type="EMBL" id="JBEPMU010000001">
    <property type="protein sequence ID" value="MET3650731.1"/>
    <property type="molecule type" value="Genomic_DNA"/>
</dbReference>
<evidence type="ECO:0000313" key="3">
    <source>
        <dbReference type="Proteomes" id="UP001549184"/>
    </source>
</evidence>
<evidence type="ECO:0000256" key="1">
    <source>
        <dbReference type="SAM" id="SignalP"/>
    </source>
</evidence>
<comment type="caution">
    <text evidence="2">The sequence shown here is derived from an EMBL/GenBank/DDBJ whole genome shotgun (WGS) entry which is preliminary data.</text>
</comment>
<feature type="signal peptide" evidence="1">
    <location>
        <begin position="1"/>
        <end position="31"/>
    </location>
</feature>
<name>A0ABV2JPG1_9GAMM</name>
<evidence type="ECO:0000313" key="2">
    <source>
        <dbReference type="EMBL" id="MET3650731.1"/>
    </source>
</evidence>
<sequence length="196" mass="20827">MNRREWLKCVSALAVGAVAAPSLLATLDAYATARAPGYAPTFFSAPQSGLITSVVDIIIPRTTTPGAVDAGVPAFIDQMFTSVYTKEEQERYLASLAAFDRAGSKPYLQLDDKQRKALVTRLHKEALGQPADATSASAANFVLMTKKLAMLGFFMSEPGCTQVLQYAAVPGAYHADLPLAKAGNGKAWAVETVLTL</sequence>
<evidence type="ECO:0008006" key="4">
    <source>
        <dbReference type="Google" id="ProtNLM"/>
    </source>
</evidence>
<keyword evidence="3" id="KW-1185">Reference proteome</keyword>